<sequence>MRGAWVALLLLCLLAACSTREKETAQSDTSKKLISVNDTVMKNKTYQADHSTSRHLVQLAKSVPNVQDATALVIGPYAVVGIDVKDRLERSRVEVIKYTVAETMKTDPRGAKAVVIADPDTVQRLRQMGTEIRHGRPVSGILNELAAIVGRVMPQLPNDILQNPDEKLPKQYDNQLDSDEKTQLRNEQEKQSNYHMNR</sequence>
<gene>
    <name evidence="3" type="ORF">NK662_19900</name>
</gene>
<dbReference type="AlphaFoldDB" id="A0AA41XDB2"/>
<feature type="compositionally biased region" description="Basic and acidic residues" evidence="1">
    <location>
        <begin position="178"/>
        <end position="192"/>
    </location>
</feature>
<evidence type="ECO:0000313" key="4">
    <source>
        <dbReference type="Proteomes" id="UP001156102"/>
    </source>
</evidence>
<reference evidence="3" key="1">
    <citation type="submission" date="2022-07" db="EMBL/GenBank/DDBJ databases">
        <authorList>
            <person name="Li W.-J."/>
            <person name="Deng Q.-Q."/>
        </authorList>
    </citation>
    <scope>NUCLEOTIDE SEQUENCE</scope>
    <source>
        <strain evidence="3">SYSU M60031</strain>
    </source>
</reference>
<dbReference type="EMBL" id="JANCLT010000014">
    <property type="protein sequence ID" value="MCP8970785.1"/>
    <property type="molecule type" value="Genomic_DNA"/>
</dbReference>
<feature type="signal peptide" evidence="2">
    <location>
        <begin position="1"/>
        <end position="21"/>
    </location>
</feature>
<name>A0AA41XDB2_9BACI</name>
<protein>
    <submittedName>
        <fullName evidence="3">YhcN/YlaJ family sporulation lipoprotein</fullName>
    </submittedName>
</protein>
<keyword evidence="4" id="KW-1185">Reference proteome</keyword>
<keyword evidence="3" id="KW-0449">Lipoprotein</keyword>
<comment type="caution">
    <text evidence="3">The sequence shown here is derived from an EMBL/GenBank/DDBJ whole genome shotgun (WGS) entry which is preliminary data.</text>
</comment>
<feature type="region of interest" description="Disordered" evidence="1">
    <location>
        <begin position="177"/>
        <end position="198"/>
    </location>
</feature>
<dbReference type="Proteomes" id="UP001156102">
    <property type="component" value="Unassembled WGS sequence"/>
</dbReference>
<organism evidence="3 4">
    <name type="scientific">Ectobacillus ponti</name>
    <dbReference type="NCBI Taxonomy" id="2961894"/>
    <lineage>
        <taxon>Bacteria</taxon>
        <taxon>Bacillati</taxon>
        <taxon>Bacillota</taxon>
        <taxon>Bacilli</taxon>
        <taxon>Bacillales</taxon>
        <taxon>Bacillaceae</taxon>
        <taxon>Ectobacillus</taxon>
    </lineage>
</organism>
<feature type="chain" id="PRO_5041276664" evidence="2">
    <location>
        <begin position="22"/>
        <end position="198"/>
    </location>
</feature>
<dbReference type="NCBIfam" id="TIGR02898">
    <property type="entry name" value="spore_YhcN_YlaJ"/>
    <property type="match status" value="1"/>
</dbReference>
<evidence type="ECO:0000313" key="3">
    <source>
        <dbReference type="EMBL" id="MCP8970785.1"/>
    </source>
</evidence>
<evidence type="ECO:0000256" key="1">
    <source>
        <dbReference type="SAM" id="MobiDB-lite"/>
    </source>
</evidence>
<dbReference type="PROSITE" id="PS51257">
    <property type="entry name" value="PROKAR_LIPOPROTEIN"/>
    <property type="match status" value="1"/>
</dbReference>
<proteinExistence type="predicted"/>
<evidence type="ECO:0000256" key="2">
    <source>
        <dbReference type="SAM" id="SignalP"/>
    </source>
</evidence>
<accession>A0AA41XDB2</accession>
<keyword evidence="2" id="KW-0732">Signal</keyword>
<dbReference type="InterPro" id="IPR014247">
    <property type="entry name" value="Spore_lipoprot_YhcN/YlaJ"/>
</dbReference>
<dbReference type="InterPro" id="IPR019076">
    <property type="entry name" value="Spore_lipoprot_YhcN/YlaJ-like"/>
</dbReference>
<dbReference type="GO" id="GO:0030435">
    <property type="term" value="P:sporulation resulting in formation of a cellular spore"/>
    <property type="evidence" value="ECO:0007669"/>
    <property type="project" value="InterPro"/>
</dbReference>
<dbReference type="RefSeq" id="WP_254760708.1">
    <property type="nucleotide sequence ID" value="NZ_JANCLT010000014.1"/>
</dbReference>
<dbReference type="Pfam" id="PF09580">
    <property type="entry name" value="Spore_YhcN_YlaJ"/>
    <property type="match status" value="1"/>
</dbReference>